<dbReference type="OrthoDB" id="9803892at2"/>
<proteinExistence type="inferred from homology"/>
<keyword evidence="6" id="KW-0560">Oxidoreductase</keyword>
<dbReference type="Proteomes" id="UP000298049">
    <property type="component" value="Chromosome"/>
</dbReference>
<feature type="domain" description="RmlD-like substrate binding" evidence="7">
    <location>
        <begin position="1"/>
        <end position="272"/>
    </location>
</feature>
<gene>
    <name evidence="8" type="ORF">soil367_04215</name>
</gene>
<evidence type="ECO:0000256" key="4">
    <source>
        <dbReference type="ARBA" id="ARBA00017099"/>
    </source>
</evidence>
<sequence>MKILVLQEYGQAGQLLLERLEQTSLQITPVMVSKIDDLSLDKVESWLPEGMDLLVNTVALDDPQWAEAHPESCRHRLVELPRVLADFCKKHGMAMLQLSSCYIFDGRKHQPYITSNPGHPLSMLGQCQWETEQYLRANLSKHLILRTGWSLRRFVRLMTRAEERLLLSSRYQGQAVATMDQARVLTAILQQLDCDSESWGTFQYAGSEEVTMYELGQAILDILKLDAPPMLVDDAEPWSRLEPENAVMGCLKIRNTFGIKQLSWRHAVEQEYDLLRREQAERQRERTALN</sequence>
<dbReference type="SUPFAM" id="SSF51735">
    <property type="entry name" value="NAD(P)-binding Rossmann-fold domains"/>
    <property type="match status" value="1"/>
</dbReference>
<dbReference type="GO" id="GO:0005829">
    <property type="term" value="C:cytosol"/>
    <property type="evidence" value="ECO:0007669"/>
    <property type="project" value="TreeGrafter"/>
</dbReference>
<dbReference type="Gene3D" id="3.40.50.720">
    <property type="entry name" value="NAD(P)-binding Rossmann-like Domain"/>
    <property type="match status" value="1"/>
</dbReference>
<evidence type="ECO:0000259" key="7">
    <source>
        <dbReference type="Pfam" id="PF04321"/>
    </source>
</evidence>
<keyword evidence="9" id="KW-1185">Reference proteome</keyword>
<dbReference type="InterPro" id="IPR036291">
    <property type="entry name" value="NAD(P)-bd_dom_sf"/>
</dbReference>
<dbReference type="KEGG" id="hmi:soil367_04215"/>
<comment type="similarity">
    <text evidence="2 6">Belongs to the dTDP-4-dehydrorhamnose reductase family.</text>
</comment>
<reference evidence="8 9" key="1">
    <citation type="submission" date="2018-07" db="EMBL/GenBank/DDBJ databases">
        <title>Marsedoiliclastica nanhaica gen. nov. sp. nov., a novel marine hydrocarbonoclastic bacterium isolated from an in-situ enriched hydrocarbon-degrading consortium in deep-sea sediment.</title>
        <authorList>
            <person name="Dong C."/>
            <person name="Ma T."/>
            <person name="Liu R."/>
            <person name="Shao Z."/>
        </authorList>
    </citation>
    <scope>NUCLEOTIDE SEQUENCE [LARGE SCALE GENOMIC DNA]</scope>
    <source>
        <strain evidence="9">soil36-7</strain>
    </source>
</reference>
<dbReference type="AlphaFoldDB" id="A0A4P7XHC5"/>
<evidence type="ECO:0000313" key="9">
    <source>
        <dbReference type="Proteomes" id="UP000298049"/>
    </source>
</evidence>
<dbReference type="InterPro" id="IPR005913">
    <property type="entry name" value="dTDP_dehydrorham_reduct"/>
</dbReference>
<dbReference type="PANTHER" id="PTHR10491">
    <property type="entry name" value="DTDP-4-DEHYDRORHAMNOSE REDUCTASE"/>
    <property type="match status" value="1"/>
</dbReference>
<organism evidence="8 9">
    <name type="scientific">Hydrocarboniclastica marina</name>
    <dbReference type="NCBI Taxonomy" id="2259620"/>
    <lineage>
        <taxon>Bacteria</taxon>
        <taxon>Pseudomonadati</taxon>
        <taxon>Pseudomonadota</taxon>
        <taxon>Gammaproteobacteria</taxon>
        <taxon>Alteromonadales</taxon>
        <taxon>Alteromonadaceae</taxon>
        <taxon>Hydrocarboniclastica</taxon>
    </lineage>
</organism>
<dbReference type="EMBL" id="CP031093">
    <property type="protein sequence ID" value="QCF25197.1"/>
    <property type="molecule type" value="Genomic_DNA"/>
</dbReference>
<comment type="function">
    <text evidence="6">Catalyzes the reduction of dTDP-6-deoxy-L-lyxo-4-hexulose to yield dTDP-L-rhamnose.</text>
</comment>
<keyword evidence="6" id="KW-0521">NADP</keyword>
<evidence type="ECO:0000313" key="8">
    <source>
        <dbReference type="EMBL" id="QCF25197.1"/>
    </source>
</evidence>
<dbReference type="Pfam" id="PF04321">
    <property type="entry name" value="RmlD_sub_bind"/>
    <property type="match status" value="1"/>
</dbReference>
<evidence type="ECO:0000256" key="1">
    <source>
        <dbReference type="ARBA" id="ARBA00004781"/>
    </source>
</evidence>
<dbReference type="RefSeq" id="WP_136547203.1">
    <property type="nucleotide sequence ID" value="NZ_CP031093.1"/>
</dbReference>
<comment type="catalytic activity">
    <reaction evidence="5 6">
        <text>dTDP-beta-L-rhamnose + NADP(+) = dTDP-4-dehydro-beta-L-rhamnose + NADPH + H(+)</text>
        <dbReference type="Rhea" id="RHEA:21796"/>
        <dbReference type="ChEBI" id="CHEBI:15378"/>
        <dbReference type="ChEBI" id="CHEBI:57510"/>
        <dbReference type="ChEBI" id="CHEBI:57783"/>
        <dbReference type="ChEBI" id="CHEBI:58349"/>
        <dbReference type="ChEBI" id="CHEBI:62830"/>
        <dbReference type="EC" id="1.1.1.133"/>
    </reaction>
</comment>
<evidence type="ECO:0000256" key="6">
    <source>
        <dbReference type="RuleBase" id="RU364082"/>
    </source>
</evidence>
<dbReference type="UniPathway" id="UPA00281"/>
<evidence type="ECO:0000256" key="2">
    <source>
        <dbReference type="ARBA" id="ARBA00010944"/>
    </source>
</evidence>
<comment type="cofactor">
    <cofactor evidence="6">
        <name>Mg(2+)</name>
        <dbReference type="ChEBI" id="CHEBI:18420"/>
    </cofactor>
    <text evidence="6">Binds 1 Mg(2+) ion per monomer.</text>
</comment>
<name>A0A4P7XHC5_9ALTE</name>
<dbReference type="PANTHER" id="PTHR10491:SF4">
    <property type="entry name" value="METHIONINE ADENOSYLTRANSFERASE 2 SUBUNIT BETA"/>
    <property type="match status" value="1"/>
</dbReference>
<dbReference type="EC" id="1.1.1.133" evidence="3 6"/>
<dbReference type="InterPro" id="IPR029903">
    <property type="entry name" value="RmlD-like-bd"/>
</dbReference>
<dbReference type="GO" id="GO:0009243">
    <property type="term" value="P:O antigen biosynthetic process"/>
    <property type="evidence" value="ECO:0007669"/>
    <property type="project" value="UniProtKB-UniPathway"/>
</dbReference>
<dbReference type="GO" id="GO:0008831">
    <property type="term" value="F:dTDP-4-dehydrorhamnose reductase activity"/>
    <property type="evidence" value="ECO:0007669"/>
    <property type="project" value="UniProtKB-EC"/>
</dbReference>
<evidence type="ECO:0000256" key="3">
    <source>
        <dbReference type="ARBA" id="ARBA00012929"/>
    </source>
</evidence>
<dbReference type="GO" id="GO:0019305">
    <property type="term" value="P:dTDP-rhamnose biosynthetic process"/>
    <property type="evidence" value="ECO:0007669"/>
    <property type="project" value="UniProtKB-UniPathway"/>
</dbReference>
<protein>
    <recommendedName>
        <fullName evidence="4 6">dTDP-4-dehydrorhamnose reductase</fullName>
        <ecNumber evidence="3 6">1.1.1.133</ecNumber>
    </recommendedName>
</protein>
<accession>A0A4P7XHC5</accession>
<evidence type="ECO:0000256" key="5">
    <source>
        <dbReference type="ARBA" id="ARBA00048200"/>
    </source>
</evidence>
<comment type="pathway">
    <text evidence="1 6">Carbohydrate biosynthesis; dTDP-L-rhamnose biosynthesis.</text>
</comment>
<dbReference type="UniPathway" id="UPA00124"/>